<gene>
    <name evidence="2" type="ORF">AVDCRST_MAG34-385</name>
</gene>
<accession>A0A6J4LIX9</accession>
<dbReference type="Gene3D" id="2.60.40.1180">
    <property type="entry name" value="Golgi alpha-mannosidase II"/>
    <property type="match status" value="1"/>
</dbReference>
<name>A0A6J4LIX9_9ACTN</name>
<dbReference type="AlphaFoldDB" id="A0A6J4LIX9"/>
<dbReference type="Gene3D" id="3.20.20.80">
    <property type="entry name" value="Glycosidases"/>
    <property type="match status" value="1"/>
</dbReference>
<dbReference type="SUPFAM" id="SSF51445">
    <property type="entry name" value="(Trans)glycosidases"/>
    <property type="match status" value="2"/>
</dbReference>
<feature type="domain" description="Alpha-L-arabinofuranosidase 1 catalytic" evidence="1">
    <location>
        <begin position="83"/>
        <end position="210"/>
    </location>
</feature>
<dbReference type="GO" id="GO:0000272">
    <property type="term" value="P:polysaccharide catabolic process"/>
    <property type="evidence" value="ECO:0007669"/>
    <property type="project" value="TreeGrafter"/>
</dbReference>
<evidence type="ECO:0000259" key="1">
    <source>
        <dbReference type="Pfam" id="PF22848"/>
    </source>
</evidence>
<dbReference type="InterPro" id="IPR055235">
    <property type="entry name" value="ASD1_cat"/>
</dbReference>
<dbReference type="Pfam" id="PF22848">
    <property type="entry name" value="ASD1_dom"/>
    <property type="match status" value="1"/>
</dbReference>
<dbReference type="SUPFAM" id="SSF51011">
    <property type="entry name" value="Glycosyl hydrolase domain"/>
    <property type="match status" value="1"/>
</dbReference>
<proteinExistence type="predicted"/>
<dbReference type="PANTHER" id="PTHR43576">
    <property type="entry name" value="ALPHA-L-ARABINOFURANOSIDASE C-RELATED"/>
    <property type="match status" value="1"/>
</dbReference>
<dbReference type="InterPro" id="IPR017853">
    <property type="entry name" value="GH"/>
</dbReference>
<dbReference type="InterPro" id="IPR013780">
    <property type="entry name" value="Glyco_hydro_b"/>
</dbReference>
<evidence type="ECO:0000313" key="2">
    <source>
        <dbReference type="EMBL" id="CAA9333035.1"/>
    </source>
</evidence>
<dbReference type="PANTHER" id="PTHR43576:SF3">
    <property type="entry name" value="ALPHA-L-ARABINOFURANOSIDASE C"/>
    <property type="match status" value="1"/>
</dbReference>
<sequence>MGAGTALLAVAAGTVVPASEGTVRAAAVETTITVHADQPRGAASQHLLGVNHHYDHNGFGLWNQVVDAPEPEVVAGARRAGVDSLRFPGGTVASLYDWKRGIGDLEDRPCQVDGALRGDDRRPPIRDGLAFGSDEFMRFVDLIDAEPLIMVPFVNGTAADAADWVEYMNSPADARGNPNGGVDWADLRAANGHPRPYGVRRWEIGNELSHGSQRFWMAARAATAVRQYAFGDDVTVRGEPLGKDCDHPAVGSPSDGGASQVFETLYWPLVGRSVRVTVARQSWTRVAGLAARGPRAKVFTVSAGAGKIRFGDGTHGAIPPRGATVRATYRLVHQGFFDFARKMKAVDPGIKVCSAWGTNDFLDAAGRRSYSCLTTHVITSFNVKEGGWSGPLEGHDEFMVTTAPRRAKVARLLEAKPARIPLWLTEFSTIRGDKAAFPGWATSASHALHMATLWGDFLEMRLPWVMSDDLLWHTDRAVIGPSPDFVFTADAVTRQALVPMFTAGGKVLASGIQGNPLRDPPDARGTYRGLAVTATRAPDGGLFVMVLNRLPSRDLTARVELDGFRSRGTAVVRTVSSASFADWNRPGKPPSVTMKVREQAIQRGGFTHTFPATSTTVFRIPAA</sequence>
<reference evidence="2" key="1">
    <citation type="submission" date="2020-02" db="EMBL/GenBank/DDBJ databases">
        <authorList>
            <person name="Meier V. D."/>
        </authorList>
    </citation>
    <scope>NUCLEOTIDE SEQUENCE</scope>
    <source>
        <strain evidence="2">AVDCRST_MAG34</strain>
    </source>
</reference>
<organism evidence="2">
    <name type="scientific">uncultured Nocardioidaceae bacterium</name>
    <dbReference type="NCBI Taxonomy" id="253824"/>
    <lineage>
        <taxon>Bacteria</taxon>
        <taxon>Bacillati</taxon>
        <taxon>Actinomycetota</taxon>
        <taxon>Actinomycetes</taxon>
        <taxon>Propionibacteriales</taxon>
        <taxon>Nocardioidaceae</taxon>
        <taxon>environmental samples</taxon>
    </lineage>
</organism>
<protein>
    <submittedName>
        <fullName evidence="2">GH51</fullName>
    </submittedName>
</protein>
<dbReference type="EMBL" id="CADCUI010000009">
    <property type="protein sequence ID" value="CAA9333035.1"/>
    <property type="molecule type" value="Genomic_DNA"/>
</dbReference>